<gene>
    <name evidence="2" type="ORF">FRD01_23040</name>
</gene>
<evidence type="ECO:0000313" key="2">
    <source>
        <dbReference type="EMBL" id="QED30057.1"/>
    </source>
</evidence>
<dbReference type="Proteomes" id="UP000321595">
    <property type="component" value="Chromosome"/>
</dbReference>
<evidence type="ECO:0000313" key="3">
    <source>
        <dbReference type="Proteomes" id="UP000321595"/>
    </source>
</evidence>
<keyword evidence="3" id="KW-1185">Reference proteome</keyword>
<accession>A0A5B8XXZ5</accession>
<evidence type="ECO:0008006" key="4">
    <source>
        <dbReference type="Google" id="ProtNLM"/>
    </source>
</evidence>
<feature type="signal peptide" evidence="1">
    <location>
        <begin position="1"/>
        <end position="26"/>
    </location>
</feature>
<feature type="chain" id="PRO_5022765777" description="Outer membrane protein beta-barrel domain-containing protein" evidence="1">
    <location>
        <begin position="27"/>
        <end position="284"/>
    </location>
</feature>
<name>A0A5B8XXZ5_9DELT</name>
<dbReference type="AlphaFoldDB" id="A0A5B8XXZ5"/>
<dbReference type="PROSITE" id="PS51257">
    <property type="entry name" value="PROKAR_LIPOPROTEIN"/>
    <property type="match status" value="1"/>
</dbReference>
<organism evidence="2 3">
    <name type="scientific">Microvenator marinus</name>
    <dbReference type="NCBI Taxonomy" id="2600177"/>
    <lineage>
        <taxon>Bacteria</taxon>
        <taxon>Deltaproteobacteria</taxon>
        <taxon>Bradymonadales</taxon>
        <taxon>Microvenatoraceae</taxon>
        <taxon>Microvenator</taxon>
    </lineage>
</organism>
<reference evidence="2 3" key="1">
    <citation type="submission" date="2019-08" db="EMBL/GenBank/DDBJ databases">
        <authorList>
            <person name="Liang Q."/>
        </authorList>
    </citation>
    <scope>NUCLEOTIDE SEQUENCE [LARGE SCALE GENOMIC DNA]</scope>
    <source>
        <strain evidence="2 3">V1718</strain>
    </source>
</reference>
<sequence>MKSKALLNLVLLGVAGLLAGSCASPASTLQTAKSLEPGDFEINANVGVHVAPSAISAIYDQGKVAANRAKDDLAEGMEPSLTNEDVDAIIGAAFSALIVGPTPIPEFGVRVGIFKGLEVGGAYTTAGYRLETKYQFLRHDAGHFADMSLGFQFFRQTTEPPVPSFLVDIFELEDIVRNDFWVPLLISKDMSQFFTAYGGLKFGYSTIDASILQRISDASGEELSTNDSIIQMGGVVGGSAGYKWVRLLFELNVLYYDFGVSALGRDIDVSGLTLYPALGLRLEF</sequence>
<evidence type="ECO:0000256" key="1">
    <source>
        <dbReference type="SAM" id="SignalP"/>
    </source>
</evidence>
<dbReference type="KEGG" id="bbae:FRD01_23040"/>
<keyword evidence="1" id="KW-0732">Signal</keyword>
<proteinExistence type="predicted"/>
<dbReference type="OrthoDB" id="5499725at2"/>
<dbReference type="EMBL" id="CP042467">
    <property type="protein sequence ID" value="QED30057.1"/>
    <property type="molecule type" value="Genomic_DNA"/>
</dbReference>
<protein>
    <recommendedName>
        <fullName evidence="4">Outer membrane protein beta-barrel domain-containing protein</fullName>
    </recommendedName>
</protein>